<dbReference type="GO" id="GO:0046872">
    <property type="term" value="F:metal ion binding"/>
    <property type="evidence" value="ECO:0007669"/>
    <property type="project" value="UniProtKB-KW"/>
</dbReference>
<dbReference type="GO" id="GO:0008299">
    <property type="term" value="P:isoprenoid biosynthetic process"/>
    <property type="evidence" value="ECO:0007669"/>
    <property type="project" value="UniProtKB-ARBA"/>
</dbReference>
<name>A0A165I892_9APHY</name>
<dbReference type="EC" id="4.2.3.-" evidence="6"/>
<keyword evidence="5 6" id="KW-0456">Lyase</keyword>
<evidence type="ECO:0000313" key="8">
    <source>
        <dbReference type="Proteomes" id="UP000076871"/>
    </source>
</evidence>
<sequence>MDGFRLVPDRKYAFFQHSASELLCAYTYPYASAKELRICFDLVNDAYSTGHVLLNALQNPHWNNDSIWARTCKDLSRRLQEYDMPANHRRLLKHCKHYIAAAALEAKVRERNEALAFERYMAALRRENSAVRFCFGLFGFVLGHDLPDEVFEHPVMMRMHLSAVDMVFYSYNVEQAMGHTTNNIMTILMKAENCDLHTASDLSEEYFRKLMNDFQKDMAQLPSWGPVMDAIVTKFVMAMEYWVVESIHWSFETIRYFGPERDEVKRTRIVRLCRKHPQF</sequence>
<evidence type="ECO:0000256" key="4">
    <source>
        <dbReference type="ARBA" id="ARBA00022842"/>
    </source>
</evidence>
<dbReference type="GO" id="GO:0010333">
    <property type="term" value="F:terpene synthase activity"/>
    <property type="evidence" value="ECO:0007669"/>
    <property type="project" value="InterPro"/>
</dbReference>
<dbReference type="AlphaFoldDB" id="A0A165I892"/>
<keyword evidence="4 6" id="KW-0460">Magnesium</keyword>
<dbReference type="GeneID" id="63827447"/>
<reference evidence="7 8" key="1">
    <citation type="journal article" date="2016" name="Mol. Biol. Evol.">
        <title>Comparative Genomics of Early-Diverging Mushroom-Forming Fungi Provides Insights into the Origins of Lignocellulose Decay Capabilities.</title>
        <authorList>
            <person name="Nagy L.G."/>
            <person name="Riley R."/>
            <person name="Tritt A."/>
            <person name="Adam C."/>
            <person name="Daum C."/>
            <person name="Floudas D."/>
            <person name="Sun H."/>
            <person name="Yadav J.S."/>
            <person name="Pangilinan J."/>
            <person name="Larsson K.H."/>
            <person name="Matsuura K."/>
            <person name="Barry K."/>
            <person name="Labutti K."/>
            <person name="Kuo R."/>
            <person name="Ohm R.A."/>
            <person name="Bhattacharya S.S."/>
            <person name="Shirouzu T."/>
            <person name="Yoshinaga Y."/>
            <person name="Martin F.M."/>
            <person name="Grigoriev I.V."/>
            <person name="Hibbett D.S."/>
        </authorList>
    </citation>
    <scope>NUCLEOTIDE SEQUENCE [LARGE SCALE GENOMIC DNA]</scope>
    <source>
        <strain evidence="7 8">93-53</strain>
    </source>
</reference>
<dbReference type="PANTHER" id="PTHR35201:SF4">
    <property type="entry name" value="BETA-PINACENE SYNTHASE-RELATED"/>
    <property type="match status" value="1"/>
</dbReference>
<accession>A0A165I892</accession>
<evidence type="ECO:0000256" key="5">
    <source>
        <dbReference type="ARBA" id="ARBA00023239"/>
    </source>
</evidence>
<organism evidence="7 8">
    <name type="scientific">Laetiporus sulphureus 93-53</name>
    <dbReference type="NCBI Taxonomy" id="1314785"/>
    <lineage>
        <taxon>Eukaryota</taxon>
        <taxon>Fungi</taxon>
        <taxon>Dikarya</taxon>
        <taxon>Basidiomycota</taxon>
        <taxon>Agaricomycotina</taxon>
        <taxon>Agaricomycetes</taxon>
        <taxon>Polyporales</taxon>
        <taxon>Laetiporus</taxon>
    </lineage>
</organism>
<evidence type="ECO:0000256" key="2">
    <source>
        <dbReference type="ARBA" id="ARBA00006333"/>
    </source>
</evidence>
<dbReference type="InterPro" id="IPR008949">
    <property type="entry name" value="Isoprenoid_synthase_dom_sf"/>
</dbReference>
<dbReference type="Pfam" id="PF19086">
    <property type="entry name" value="Terpene_syn_C_2"/>
    <property type="match status" value="1"/>
</dbReference>
<dbReference type="InParanoid" id="A0A165I892"/>
<gene>
    <name evidence="7" type="ORF">LAESUDRAFT_733328</name>
</gene>
<evidence type="ECO:0000256" key="1">
    <source>
        <dbReference type="ARBA" id="ARBA00001946"/>
    </source>
</evidence>
<keyword evidence="3 6" id="KW-0479">Metal-binding</keyword>
<dbReference type="RefSeq" id="XP_040770227.1">
    <property type="nucleotide sequence ID" value="XM_040910418.1"/>
</dbReference>
<dbReference type="Proteomes" id="UP000076871">
    <property type="component" value="Unassembled WGS sequence"/>
</dbReference>
<evidence type="ECO:0000256" key="6">
    <source>
        <dbReference type="RuleBase" id="RU366034"/>
    </source>
</evidence>
<comment type="similarity">
    <text evidence="2 6">Belongs to the terpene synthase family.</text>
</comment>
<dbReference type="SUPFAM" id="SSF48576">
    <property type="entry name" value="Terpenoid synthases"/>
    <property type="match status" value="1"/>
</dbReference>
<keyword evidence="8" id="KW-1185">Reference proteome</keyword>
<evidence type="ECO:0000313" key="7">
    <source>
        <dbReference type="EMBL" id="KZT12717.1"/>
    </source>
</evidence>
<dbReference type="PANTHER" id="PTHR35201">
    <property type="entry name" value="TERPENE SYNTHASE"/>
    <property type="match status" value="1"/>
</dbReference>
<proteinExistence type="inferred from homology"/>
<dbReference type="InterPro" id="IPR034686">
    <property type="entry name" value="Terpene_cyclase-like_2"/>
</dbReference>
<dbReference type="Gene3D" id="1.10.600.10">
    <property type="entry name" value="Farnesyl Diphosphate Synthase"/>
    <property type="match status" value="1"/>
</dbReference>
<comment type="cofactor">
    <cofactor evidence="1 6">
        <name>Mg(2+)</name>
        <dbReference type="ChEBI" id="CHEBI:18420"/>
    </cofactor>
</comment>
<protein>
    <recommendedName>
        <fullName evidence="6">Terpene synthase</fullName>
        <ecNumber evidence="6">4.2.3.-</ecNumber>
    </recommendedName>
</protein>
<dbReference type="EMBL" id="KV427605">
    <property type="protein sequence ID" value="KZT12717.1"/>
    <property type="molecule type" value="Genomic_DNA"/>
</dbReference>
<dbReference type="OrthoDB" id="2861623at2759"/>
<evidence type="ECO:0000256" key="3">
    <source>
        <dbReference type="ARBA" id="ARBA00022723"/>
    </source>
</evidence>